<feature type="compositionally biased region" description="Basic residues" evidence="6">
    <location>
        <begin position="490"/>
        <end position="499"/>
    </location>
</feature>
<gene>
    <name evidence="8" type="ORF">FHS88_002561</name>
</gene>
<dbReference type="RefSeq" id="WP_184485221.1">
    <property type="nucleotide sequence ID" value="NZ_JACIJE010000007.1"/>
</dbReference>
<dbReference type="InterPro" id="IPR024434">
    <property type="entry name" value="TSCPD_dom"/>
</dbReference>
<organism evidence="8 9">
    <name type="scientific">Neoroseomonas alkaliterrae</name>
    <dbReference type="NCBI Taxonomy" id="1452450"/>
    <lineage>
        <taxon>Bacteria</taxon>
        <taxon>Pseudomonadati</taxon>
        <taxon>Pseudomonadota</taxon>
        <taxon>Alphaproteobacteria</taxon>
        <taxon>Acetobacterales</taxon>
        <taxon>Acetobacteraceae</taxon>
        <taxon>Neoroseomonas</taxon>
    </lineage>
</organism>
<comment type="similarity">
    <text evidence="1">Belongs to the ribonucleoside diphosphate reductase class-2 family.</text>
</comment>
<feature type="domain" description="TSCPD" evidence="7">
    <location>
        <begin position="353"/>
        <end position="453"/>
    </location>
</feature>
<protein>
    <recommendedName>
        <fullName evidence="2">ribonucleoside-diphosphate reductase</fullName>
        <ecNumber evidence="2">1.17.4.1</ecNumber>
    </recommendedName>
</protein>
<dbReference type="AlphaFoldDB" id="A0A840XR83"/>
<proteinExistence type="inferred from homology"/>
<sequence length="499" mass="51362">MAGITGTLWDGVALRRERAGADPDSPLRPVALPAAWDGGAAEALAALAPGSGPVLLPRLAEGWIRRVTARGRRLGLLDSPEEADAMAEALRALLLARRGAPGAEVWRDRREEPRFVLNLPAFLEPGGGFDARAYAEAAALGVRVLDILGHGRAPRLRLGFADLAGLLAAFRIPYGGAEAQAVAAAVAALTRGAAEAESGRLAARHGALHPVALIWPEPPAATAVPGLAAAARAALDEAAASPGLRHLGCVALAPADAVEALLGAETAGLAPASGPLRPARDENGRYALRPTRAALRAGPEAALLLAPPPPEARAAMEAAVLPFLDAAPPGPLAMPAAPQAPRRAPPRPVASAAARTWRVAIGGMRLALRATEDDRGGLREIAFSLPREGAASRALHEAVAQAVSLGLAHGVPLDAFVEAFAYAPGAGGMVEGDPGIRRATSVLDWAFRRLALDYLGRGDLPDPAEEETRAPAAAPQPPLLPLDLPAQPAPRRRPFRHAA</sequence>
<evidence type="ECO:0000259" key="7">
    <source>
        <dbReference type="Pfam" id="PF12637"/>
    </source>
</evidence>
<evidence type="ECO:0000256" key="4">
    <source>
        <dbReference type="ARBA" id="ARBA00022741"/>
    </source>
</evidence>
<feature type="region of interest" description="Disordered" evidence="6">
    <location>
        <begin position="459"/>
        <end position="499"/>
    </location>
</feature>
<evidence type="ECO:0000256" key="2">
    <source>
        <dbReference type="ARBA" id="ARBA00012274"/>
    </source>
</evidence>
<comment type="catalytic activity">
    <reaction evidence="5">
        <text>a 2'-deoxyribonucleoside 5'-diphosphate + [thioredoxin]-disulfide + H2O = a ribonucleoside 5'-diphosphate + [thioredoxin]-dithiol</text>
        <dbReference type="Rhea" id="RHEA:23252"/>
        <dbReference type="Rhea" id="RHEA-COMP:10698"/>
        <dbReference type="Rhea" id="RHEA-COMP:10700"/>
        <dbReference type="ChEBI" id="CHEBI:15377"/>
        <dbReference type="ChEBI" id="CHEBI:29950"/>
        <dbReference type="ChEBI" id="CHEBI:50058"/>
        <dbReference type="ChEBI" id="CHEBI:57930"/>
        <dbReference type="ChEBI" id="CHEBI:73316"/>
        <dbReference type="EC" id="1.17.4.1"/>
    </reaction>
</comment>
<comment type="caution">
    <text evidence="8">The sequence shown here is derived from an EMBL/GenBank/DDBJ whole genome shotgun (WGS) entry which is preliminary data.</text>
</comment>
<dbReference type="GO" id="GO:0004748">
    <property type="term" value="F:ribonucleoside-diphosphate reductase activity, thioredoxin disulfide as acceptor"/>
    <property type="evidence" value="ECO:0007669"/>
    <property type="project" value="UniProtKB-EC"/>
</dbReference>
<evidence type="ECO:0000313" key="9">
    <source>
        <dbReference type="Proteomes" id="UP000562254"/>
    </source>
</evidence>
<dbReference type="Pfam" id="PF12637">
    <property type="entry name" value="TSCPD"/>
    <property type="match status" value="1"/>
</dbReference>
<evidence type="ECO:0000256" key="1">
    <source>
        <dbReference type="ARBA" id="ARBA00007405"/>
    </source>
</evidence>
<name>A0A840XR83_9PROT</name>
<evidence type="ECO:0000256" key="6">
    <source>
        <dbReference type="SAM" id="MobiDB-lite"/>
    </source>
</evidence>
<keyword evidence="4" id="KW-0547">Nucleotide-binding</keyword>
<reference evidence="8 9" key="1">
    <citation type="submission" date="2020-08" db="EMBL/GenBank/DDBJ databases">
        <title>Genomic Encyclopedia of Type Strains, Phase IV (KMG-IV): sequencing the most valuable type-strain genomes for metagenomic binning, comparative biology and taxonomic classification.</title>
        <authorList>
            <person name="Goeker M."/>
        </authorList>
    </citation>
    <scope>NUCLEOTIDE SEQUENCE [LARGE SCALE GENOMIC DNA]</scope>
    <source>
        <strain evidence="8 9">DSM 25895</strain>
    </source>
</reference>
<evidence type="ECO:0000313" key="8">
    <source>
        <dbReference type="EMBL" id="MBB5690426.1"/>
    </source>
</evidence>
<dbReference type="SUPFAM" id="SSF51998">
    <property type="entry name" value="PFL-like glycyl radical enzymes"/>
    <property type="match status" value="1"/>
</dbReference>
<dbReference type="Proteomes" id="UP000562254">
    <property type="component" value="Unassembled WGS sequence"/>
</dbReference>
<dbReference type="EMBL" id="JACIJE010000007">
    <property type="protein sequence ID" value="MBB5690426.1"/>
    <property type="molecule type" value="Genomic_DNA"/>
</dbReference>
<keyword evidence="9" id="KW-1185">Reference proteome</keyword>
<keyword evidence="3" id="KW-0237">DNA synthesis</keyword>
<accession>A0A840XR83</accession>
<evidence type="ECO:0000256" key="3">
    <source>
        <dbReference type="ARBA" id="ARBA00022634"/>
    </source>
</evidence>
<dbReference type="GO" id="GO:0071897">
    <property type="term" value="P:DNA biosynthetic process"/>
    <property type="evidence" value="ECO:0007669"/>
    <property type="project" value="UniProtKB-KW"/>
</dbReference>
<dbReference type="EC" id="1.17.4.1" evidence="2"/>
<dbReference type="Gene3D" id="3.20.70.20">
    <property type="match status" value="1"/>
</dbReference>
<evidence type="ECO:0000256" key="5">
    <source>
        <dbReference type="ARBA" id="ARBA00047754"/>
    </source>
</evidence>
<dbReference type="GO" id="GO:0000166">
    <property type="term" value="F:nucleotide binding"/>
    <property type="evidence" value="ECO:0007669"/>
    <property type="project" value="UniProtKB-KW"/>
</dbReference>